<feature type="transmembrane region" description="Helical" evidence="6">
    <location>
        <begin position="12"/>
        <end position="33"/>
    </location>
</feature>
<reference evidence="7" key="1">
    <citation type="journal article" date="2014" name="Int. J. Syst. Evol. Microbiol.">
        <title>Complete genome sequence of Corynebacterium casei LMG S-19264T (=DSM 44701T), isolated from a smear-ripened cheese.</title>
        <authorList>
            <consortium name="US DOE Joint Genome Institute (JGI-PGF)"/>
            <person name="Walter F."/>
            <person name="Albersmeier A."/>
            <person name="Kalinowski J."/>
            <person name="Ruckert C."/>
        </authorList>
    </citation>
    <scope>NUCLEOTIDE SEQUENCE</scope>
    <source>
        <strain evidence="7">CGMCC 1.12181</strain>
    </source>
</reference>
<comment type="similarity">
    <text evidence="2">Belongs to the LemA family.</text>
</comment>
<keyword evidence="5 6" id="KW-0472">Membrane</keyword>
<evidence type="ECO:0000313" key="8">
    <source>
        <dbReference type="Proteomes" id="UP000605253"/>
    </source>
</evidence>
<dbReference type="GO" id="GO:0016020">
    <property type="term" value="C:membrane"/>
    <property type="evidence" value="ECO:0007669"/>
    <property type="project" value="UniProtKB-SubCell"/>
</dbReference>
<accession>A0A917CDS2</accession>
<dbReference type="InterPro" id="IPR007156">
    <property type="entry name" value="MamQ_LemA"/>
</dbReference>
<evidence type="ECO:0000256" key="3">
    <source>
        <dbReference type="ARBA" id="ARBA00022692"/>
    </source>
</evidence>
<evidence type="ECO:0000256" key="5">
    <source>
        <dbReference type="ARBA" id="ARBA00023136"/>
    </source>
</evidence>
<dbReference type="Pfam" id="PF04011">
    <property type="entry name" value="LemA"/>
    <property type="match status" value="1"/>
</dbReference>
<reference evidence="7" key="2">
    <citation type="submission" date="2020-09" db="EMBL/GenBank/DDBJ databases">
        <authorList>
            <person name="Sun Q."/>
            <person name="Zhou Y."/>
        </authorList>
    </citation>
    <scope>NUCLEOTIDE SEQUENCE</scope>
    <source>
        <strain evidence="7">CGMCC 1.12181</strain>
    </source>
</reference>
<comment type="subcellular location">
    <subcellularLocation>
        <location evidence="1">Membrane</location>
        <topology evidence="1">Single-pass membrane protein</topology>
    </subcellularLocation>
</comment>
<dbReference type="Proteomes" id="UP000605253">
    <property type="component" value="Unassembled WGS sequence"/>
</dbReference>
<sequence>MGYLSGEFMRTMSVLIILGLVVAAVVVWAVGLYNQLVKKKNHVEDGWSGIDVQLKRRYDLIPNLVKVVQQYAQHEEQTLKKVIQLRNQAKQADNPSQQIQQEQKLSQALSGLMVQVEAYPDLKANTNFLDLQQQLQQIETDIQYARRYYNGAVREYNTLVQSFPSNIIAQKYDFREAEYFEIEDPVHAENPDIAFD</sequence>
<evidence type="ECO:0000313" key="7">
    <source>
        <dbReference type="EMBL" id="GGF83342.1"/>
    </source>
</evidence>
<dbReference type="AlphaFoldDB" id="A0A917CDS2"/>
<evidence type="ECO:0000256" key="1">
    <source>
        <dbReference type="ARBA" id="ARBA00004167"/>
    </source>
</evidence>
<comment type="caution">
    <text evidence="7">The sequence shown here is derived from an EMBL/GenBank/DDBJ whole genome shotgun (WGS) entry which is preliminary data.</text>
</comment>
<keyword evidence="4 6" id="KW-1133">Transmembrane helix</keyword>
<dbReference type="SUPFAM" id="SSF140478">
    <property type="entry name" value="LemA-like"/>
    <property type="match status" value="1"/>
</dbReference>
<gene>
    <name evidence="7" type="ORF">GCM10011365_00310</name>
</gene>
<dbReference type="PANTHER" id="PTHR34478">
    <property type="entry name" value="PROTEIN LEMA"/>
    <property type="match status" value="1"/>
</dbReference>
<dbReference type="EMBL" id="BMEO01000001">
    <property type="protein sequence ID" value="GGF83342.1"/>
    <property type="molecule type" value="Genomic_DNA"/>
</dbReference>
<evidence type="ECO:0000256" key="4">
    <source>
        <dbReference type="ARBA" id="ARBA00022989"/>
    </source>
</evidence>
<name>A0A917CDS2_9GAMM</name>
<keyword evidence="8" id="KW-1185">Reference proteome</keyword>
<evidence type="ECO:0000256" key="6">
    <source>
        <dbReference type="SAM" id="Phobius"/>
    </source>
</evidence>
<dbReference type="InterPro" id="IPR023353">
    <property type="entry name" value="LemA-like_dom_sf"/>
</dbReference>
<dbReference type="Gene3D" id="1.20.1440.20">
    <property type="entry name" value="LemA-like domain"/>
    <property type="match status" value="1"/>
</dbReference>
<keyword evidence="3 6" id="KW-0812">Transmembrane</keyword>
<proteinExistence type="inferred from homology"/>
<organism evidence="7 8">
    <name type="scientific">Marinicella pacifica</name>
    <dbReference type="NCBI Taxonomy" id="1171543"/>
    <lineage>
        <taxon>Bacteria</taxon>
        <taxon>Pseudomonadati</taxon>
        <taxon>Pseudomonadota</taxon>
        <taxon>Gammaproteobacteria</taxon>
        <taxon>Lysobacterales</taxon>
        <taxon>Marinicellaceae</taxon>
        <taxon>Marinicella</taxon>
    </lineage>
</organism>
<protein>
    <submittedName>
        <fullName evidence="7">Membrane protein</fullName>
    </submittedName>
</protein>
<evidence type="ECO:0000256" key="2">
    <source>
        <dbReference type="ARBA" id="ARBA00008854"/>
    </source>
</evidence>
<dbReference type="PANTHER" id="PTHR34478:SF2">
    <property type="entry name" value="MEMBRANE PROTEIN"/>
    <property type="match status" value="1"/>
</dbReference>